<dbReference type="RefSeq" id="WP_133299072.1">
    <property type="nucleotide sequence ID" value="NZ_JBHRUJ010000017.1"/>
</dbReference>
<evidence type="ECO:0000313" key="1">
    <source>
        <dbReference type="EMBL" id="MFC3212155.1"/>
    </source>
</evidence>
<reference evidence="2" key="1">
    <citation type="journal article" date="2019" name="Int. J. Syst. Evol. Microbiol.">
        <title>The Global Catalogue of Microorganisms (GCM) 10K type strain sequencing project: providing services to taxonomists for standard genome sequencing and annotation.</title>
        <authorList>
            <consortium name="The Broad Institute Genomics Platform"/>
            <consortium name="The Broad Institute Genome Sequencing Center for Infectious Disease"/>
            <person name="Wu L."/>
            <person name="Ma J."/>
        </authorList>
    </citation>
    <scope>NUCLEOTIDE SEQUENCE [LARGE SCALE GENOMIC DNA]</scope>
    <source>
        <strain evidence="2">CCM 320</strain>
    </source>
</reference>
<comment type="caution">
    <text evidence="1">The sequence shown here is derived from an EMBL/GenBank/DDBJ whole genome shotgun (WGS) entry which is preliminary data.</text>
</comment>
<protein>
    <recommendedName>
        <fullName evidence="3">Transposase</fullName>
    </recommendedName>
</protein>
<dbReference type="EMBL" id="JBHRUJ010000017">
    <property type="protein sequence ID" value="MFC3212155.1"/>
    <property type="molecule type" value="Genomic_DNA"/>
</dbReference>
<name>A0ABV7KRK7_PLAOK</name>
<dbReference type="Proteomes" id="UP001595625">
    <property type="component" value="Unassembled WGS sequence"/>
</dbReference>
<accession>A0ABV7KRK7</accession>
<organism evidence="1 2">
    <name type="scientific">Planomicrobium okeanokoites</name>
    <name type="common">Planococcus okeanokoites</name>
    <name type="synonym">Flavobacterium okeanokoites</name>
    <dbReference type="NCBI Taxonomy" id="244"/>
    <lineage>
        <taxon>Bacteria</taxon>
        <taxon>Bacillati</taxon>
        <taxon>Bacillota</taxon>
        <taxon>Bacilli</taxon>
        <taxon>Bacillales</taxon>
        <taxon>Caryophanaceae</taxon>
        <taxon>Planomicrobium</taxon>
    </lineage>
</organism>
<evidence type="ECO:0008006" key="3">
    <source>
        <dbReference type="Google" id="ProtNLM"/>
    </source>
</evidence>
<keyword evidence="2" id="KW-1185">Reference proteome</keyword>
<sequence length="61" mass="7047">MIKEQKPHQKWVMRGQNFLCAVSGIYARLKIFMRGEQSLGAIKKVYARFAGTELPLSIFYP</sequence>
<proteinExistence type="predicted"/>
<evidence type="ECO:0000313" key="2">
    <source>
        <dbReference type="Proteomes" id="UP001595625"/>
    </source>
</evidence>
<gene>
    <name evidence="1" type="ORF">ACFOEJ_13780</name>
</gene>